<evidence type="ECO:0000313" key="2">
    <source>
        <dbReference type="EMBL" id="MDX5955310.1"/>
    </source>
</evidence>
<reference evidence="3 4" key="1">
    <citation type="submission" date="2018-09" db="EMBL/GenBank/DDBJ databases">
        <title>Whole genome based analysis of evolution and adaptive divergence in Indian and Brazilian strains of Azospirillum brasilense.</title>
        <authorList>
            <person name="Singh C."/>
            <person name="Tripathi A.K."/>
        </authorList>
    </citation>
    <scope>NUCLEOTIDE SEQUENCE [LARGE SCALE GENOMIC DNA]</scope>
    <source>
        <strain evidence="3 4">MTCC4038</strain>
        <plasmid evidence="3 4">p2</plasmid>
    </source>
</reference>
<keyword evidence="5" id="KW-1185">Reference proteome</keyword>
<geneLocation type="plasmid" evidence="3 4">
    <name>p2</name>
</geneLocation>
<dbReference type="Gene3D" id="1.10.260.40">
    <property type="entry name" value="lambda repressor-like DNA-binding domains"/>
    <property type="match status" value="1"/>
</dbReference>
<dbReference type="AlphaFoldDB" id="A0A0P0F1D4"/>
<proteinExistence type="predicted"/>
<evidence type="ECO:0000313" key="3">
    <source>
        <dbReference type="EMBL" id="QCO12024.1"/>
    </source>
</evidence>
<organism evidence="3 4">
    <name type="scientific">Azospirillum brasilense</name>
    <dbReference type="NCBI Taxonomy" id="192"/>
    <lineage>
        <taxon>Bacteria</taxon>
        <taxon>Pseudomonadati</taxon>
        <taxon>Pseudomonadota</taxon>
        <taxon>Alphaproteobacteria</taxon>
        <taxon>Rhodospirillales</taxon>
        <taxon>Azospirillaceae</taxon>
        <taxon>Azospirillum</taxon>
    </lineage>
</organism>
<dbReference type="GeneID" id="56450904"/>
<evidence type="ECO:0000313" key="5">
    <source>
        <dbReference type="Proteomes" id="UP001277471"/>
    </source>
</evidence>
<dbReference type="KEGG" id="abf:AMK58_24370"/>
<dbReference type="Proteomes" id="UP001277471">
    <property type="component" value="Unassembled WGS sequence"/>
</dbReference>
<gene>
    <name evidence="3" type="ORF">D3868_23525</name>
    <name evidence="2" type="ORF">SIM66_29500</name>
</gene>
<feature type="domain" description="HTH cro/C1-type" evidence="1">
    <location>
        <begin position="10"/>
        <end position="68"/>
    </location>
</feature>
<dbReference type="CDD" id="cd00093">
    <property type="entry name" value="HTH_XRE"/>
    <property type="match status" value="1"/>
</dbReference>
<accession>A0A0P0F1D4</accession>
<sequence length="202" mass="22651">MPVHEWPQIVRALRRLHGLTAAQFAVMLATTEDTVARWESGATLPDPREQALLRDVLTGHFRHHPTFLGLKAMVRSMGEKCTLYTPGLIAQAVSPPLARWIERHHFDIVGSSLLPRIDGLTAEMMERYALPMLEGTSDVLSVTYNDRAVAFRNAVINRRLNVVPVDGVRVLVLVDRVLYLDDGRDTPDPDVHMLTADQLVDD</sequence>
<dbReference type="RefSeq" id="WP_035680110.1">
    <property type="nucleotide sequence ID" value="NZ_CP012916.1"/>
</dbReference>
<dbReference type="SUPFAM" id="SSF47413">
    <property type="entry name" value="lambda repressor-like DNA-binding domains"/>
    <property type="match status" value="1"/>
</dbReference>
<dbReference type="InterPro" id="IPR001387">
    <property type="entry name" value="Cro/C1-type_HTH"/>
</dbReference>
<name>A0A0P0F1D4_AZOBR</name>
<dbReference type="PROSITE" id="PS50943">
    <property type="entry name" value="HTH_CROC1"/>
    <property type="match status" value="1"/>
</dbReference>
<dbReference type="EMBL" id="CP032341">
    <property type="protein sequence ID" value="QCO12024.1"/>
    <property type="molecule type" value="Genomic_DNA"/>
</dbReference>
<reference evidence="2 5" key="2">
    <citation type="submission" date="2023-11" db="EMBL/GenBank/DDBJ databases">
        <title>MicrobeMod: A computational toolkit for identifying prokaryotic methylation and restriction-modification with nanopore sequencing.</title>
        <authorList>
            <person name="Crits-Christoph A."/>
            <person name="Kang S.C."/>
            <person name="Lee H."/>
            <person name="Ostrov N."/>
        </authorList>
    </citation>
    <scope>NUCLEOTIDE SEQUENCE [LARGE SCALE GENOMIC DNA]</scope>
    <source>
        <strain evidence="2 5">ATCC 29145</strain>
    </source>
</reference>
<dbReference type="Proteomes" id="UP000298774">
    <property type="component" value="Plasmid p2"/>
</dbReference>
<evidence type="ECO:0000259" key="1">
    <source>
        <dbReference type="PROSITE" id="PS50943"/>
    </source>
</evidence>
<keyword evidence="3" id="KW-0614">Plasmid</keyword>
<evidence type="ECO:0000313" key="4">
    <source>
        <dbReference type="Proteomes" id="UP000298774"/>
    </source>
</evidence>
<protein>
    <submittedName>
        <fullName evidence="2">Helix-turn-helix domain-containing protein</fullName>
    </submittedName>
    <submittedName>
        <fullName evidence="3">Transcriptional regulator</fullName>
    </submittedName>
</protein>
<dbReference type="InterPro" id="IPR010982">
    <property type="entry name" value="Lambda_DNA-bd_dom_sf"/>
</dbReference>
<dbReference type="EMBL" id="JAWXYC010000005">
    <property type="protein sequence ID" value="MDX5955310.1"/>
    <property type="molecule type" value="Genomic_DNA"/>
</dbReference>
<dbReference type="GO" id="GO:0003677">
    <property type="term" value="F:DNA binding"/>
    <property type="evidence" value="ECO:0007669"/>
    <property type="project" value="InterPro"/>
</dbReference>